<dbReference type="EMBL" id="JAAIUW010000005">
    <property type="protein sequence ID" value="KAF7832216.1"/>
    <property type="molecule type" value="Genomic_DNA"/>
</dbReference>
<dbReference type="Proteomes" id="UP000634136">
    <property type="component" value="Unassembled WGS sequence"/>
</dbReference>
<comment type="caution">
    <text evidence="1">The sequence shown here is derived from an EMBL/GenBank/DDBJ whole genome shotgun (WGS) entry which is preliminary data.</text>
</comment>
<sequence length="46" mass="5252">MGSARGEPCVFLSISQVFLKFENKYKFDKNRKGMGSTRGEPWTLPL</sequence>
<organism evidence="1 2">
    <name type="scientific">Senna tora</name>
    <dbReference type="NCBI Taxonomy" id="362788"/>
    <lineage>
        <taxon>Eukaryota</taxon>
        <taxon>Viridiplantae</taxon>
        <taxon>Streptophyta</taxon>
        <taxon>Embryophyta</taxon>
        <taxon>Tracheophyta</taxon>
        <taxon>Spermatophyta</taxon>
        <taxon>Magnoliopsida</taxon>
        <taxon>eudicotyledons</taxon>
        <taxon>Gunneridae</taxon>
        <taxon>Pentapetalae</taxon>
        <taxon>rosids</taxon>
        <taxon>fabids</taxon>
        <taxon>Fabales</taxon>
        <taxon>Fabaceae</taxon>
        <taxon>Caesalpinioideae</taxon>
        <taxon>Cassia clade</taxon>
        <taxon>Senna</taxon>
    </lineage>
</organism>
<reference evidence="1" key="1">
    <citation type="submission" date="2020-09" db="EMBL/GenBank/DDBJ databases">
        <title>Genome-Enabled Discovery of Anthraquinone Biosynthesis in Senna tora.</title>
        <authorList>
            <person name="Kang S.-H."/>
            <person name="Pandey R.P."/>
            <person name="Lee C.-M."/>
            <person name="Sim J.-S."/>
            <person name="Jeong J.-T."/>
            <person name="Choi B.-S."/>
            <person name="Jung M."/>
            <person name="Ginzburg D."/>
            <person name="Zhao K."/>
            <person name="Won S.Y."/>
            <person name="Oh T.-J."/>
            <person name="Yu Y."/>
            <person name="Kim N.-H."/>
            <person name="Lee O.R."/>
            <person name="Lee T.-H."/>
            <person name="Bashyal P."/>
            <person name="Kim T.-S."/>
            <person name="Lee W.-H."/>
            <person name="Kawkins C."/>
            <person name="Kim C.-K."/>
            <person name="Kim J.S."/>
            <person name="Ahn B.O."/>
            <person name="Rhee S.Y."/>
            <person name="Sohng J.K."/>
        </authorList>
    </citation>
    <scope>NUCLEOTIDE SEQUENCE</scope>
    <source>
        <tissue evidence="1">Leaf</tissue>
    </source>
</reference>
<proteinExistence type="predicted"/>
<dbReference type="AlphaFoldDB" id="A0A835C6L5"/>
<gene>
    <name evidence="1" type="ORF">G2W53_014549</name>
</gene>
<protein>
    <submittedName>
        <fullName evidence="1">Uncharacterized protein</fullName>
    </submittedName>
</protein>
<evidence type="ECO:0000313" key="2">
    <source>
        <dbReference type="Proteomes" id="UP000634136"/>
    </source>
</evidence>
<evidence type="ECO:0000313" key="1">
    <source>
        <dbReference type="EMBL" id="KAF7832216.1"/>
    </source>
</evidence>
<name>A0A835C6L5_9FABA</name>
<accession>A0A835C6L5</accession>
<keyword evidence="2" id="KW-1185">Reference proteome</keyword>